<dbReference type="PROSITE" id="PS51195">
    <property type="entry name" value="Q_MOTIF"/>
    <property type="match status" value="1"/>
</dbReference>
<dbReference type="CDD" id="cd12252">
    <property type="entry name" value="RRM_DbpA"/>
    <property type="match status" value="1"/>
</dbReference>
<evidence type="ECO:0000256" key="6">
    <source>
        <dbReference type="ARBA" id="ARBA00022840"/>
    </source>
</evidence>
<dbReference type="OrthoDB" id="9805696at2"/>
<reference evidence="17" key="1">
    <citation type="submission" date="2018-11" db="EMBL/GenBank/DDBJ databases">
        <title>Genome sequencing of a novel mesophilic and cellulolytic organism within the genus Hungateiclostridium.</title>
        <authorList>
            <person name="Rettenmaier R."/>
            <person name="Liebl W."/>
            <person name="Zverlov V."/>
        </authorList>
    </citation>
    <scope>NUCLEOTIDE SEQUENCE [LARGE SCALE GENOMIC DNA]</scope>
    <source>
        <strain evidence="17">N2K1</strain>
    </source>
</reference>
<keyword evidence="4 12" id="KW-0378">Hydrolase</keyword>
<dbReference type="AlphaFoldDB" id="A0A4V1K2M0"/>
<name>A0A4V1K2M0_9FIRM</name>
<evidence type="ECO:0000256" key="2">
    <source>
        <dbReference type="ARBA" id="ARBA00022490"/>
    </source>
</evidence>
<organism evidence="16 17">
    <name type="scientific">Acetivibrio mesophilus</name>
    <dbReference type="NCBI Taxonomy" id="2487273"/>
    <lineage>
        <taxon>Bacteria</taxon>
        <taxon>Bacillati</taxon>
        <taxon>Bacillota</taxon>
        <taxon>Clostridia</taxon>
        <taxon>Eubacteriales</taxon>
        <taxon>Oscillospiraceae</taxon>
        <taxon>Acetivibrio</taxon>
    </lineage>
</organism>
<gene>
    <name evidence="16" type="ORF">EFD62_02240</name>
</gene>
<dbReference type="InterPro" id="IPR011545">
    <property type="entry name" value="DEAD/DEAH_box_helicase_dom"/>
</dbReference>
<dbReference type="GO" id="GO:0016787">
    <property type="term" value="F:hydrolase activity"/>
    <property type="evidence" value="ECO:0007669"/>
    <property type="project" value="UniProtKB-KW"/>
</dbReference>
<keyword evidence="6 12" id="KW-0067">ATP-binding</keyword>
<dbReference type="SUPFAM" id="SSF52540">
    <property type="entry name" value="P-loop containing nucleoside triphosphate hydrolases"/>
    <property type="match status" value="1"/>
</dbReference>
<dbReference type="Gene3D" id="3.40.50.300">
    <property type="entry name" value="P-loop containing nucleotide triphosphate hydrolases"/>
    <property type="match status" value="2"/>
</dbReference>
<dbReference type="SMART" id="SM00487">
    <property type="entry name" value="DEXDc"/>
    <property type="match status" value="1"/>
</dbReference>
<dbReference type="InterPro" id="IPR027417">
    <property type="entry name" value="P-loop_NTPase"/>
</dbReference>
<evidence type="ECO:0000256" key="5">
    <source>
        <dbReference type="ARBA" id="ARBA00022806"/>
    </source>
</evidence>
<keyword evidence="17" id="KW-1185">Reference proteome</keyword>
<dbReference type="PANTHER" id="PTHR47963:SF8">
    <property type="entry name" value="ATP-DEPENDENT RNA HELICASE DEAD"/>
    <property type="match status" value="1"/>
</dbReference>
<dbReference type="PANTHER" id="PTHR47963">
    <property type="entry name" value="DEAD-BOX ATP-DEPENDENT RNA HELICASE 47, MITOCHONDRIAL"/>
    <property type="match status" value="1"/>
</dbReference>
<dbReference type="CDD" id="cd18787">
    <property type="entry name" value="SF2_C_DEAD"/>
    <property type="match status" value="1"/>
</dbReference>
<evidence type="ECO:0000256" key="8">
    <source>
        <dbReference type="ARBA" id="ARBA00038437"/>
    </source>
</evidence>
<proteinExistence type="inferred from homology"/>
<feature type="domain" description="Helicase ATP-binding" evidence="13">
    <location>
        <begin position="35"/>
        <end position="206"/>
    </location>
</feature>
<dbReference type="InterPro" id="IPR012677">
    <property type="entry name" value="Nucleotide-bd_a/b_plait_sf"/>
</dbReference>
<accession>A0A4V1K2M0</accession>
<keyword evidence="5 12" id="KW-0347">Helicase</keyword>
<feature type="domain" description="DEAD-box RNA helicase Q" evidence="15">
    <location>
        <begin position="4"/>
        <end position="32"/>
    </location>
</feature>
<dbReference type="RefSeq" id="WP_069194496.1">
    <property type="nucleotide sequence ID" value="NZ_RLII01000001.1"/>
</dbReference>
<keyword evidence="2" id="KW-0963">Cytoplasm</keyword>
<evidence type="ECO:0000256" key="3">
    <source>
        <dbReference type="ARBA" id="ARBA00022741"/>
    </source>
</evidence>
<dbReference type="Pfam" id="PF00271">
    <property type="entry name" value="Helicase_C"/>
    <property type="match status" value="1"/>
</dbReference>
<evidence type="ECO:0000256" key="12">
    <source>
        <dbReference type="RuleBase" id="RU000492"/>
    </source>
</evidence>
<dbReference type="GO" id="GO:0003724">
    <property type="term" value="F:RNA helicase activity"/>
    <property type="evidence" value="ECO:0007669"/>
    <property type="project" value="UniProtKB-EC"/>
</dbReference>
<dbReference type="InterPro" id="IPR014014">
    <property type="entry name" value="RNA_helicase_DEAD_Q_motif"/>
</dbReference>
<evidence type="ECO:0000256" key="11">
    <source>
        <dbReference type="PROSITE-ProRule" id="PRU00552"/>
    </source>
</evidence>
<dbReference type="Pfam" id="PF03880">
    <property type="entry name" value="DbpA"/>
    <property type="match status" value="1"/>
</dbReference>
<evidence type="ECO:0000259" key="15">
    <source>
        <dbReference type="PROSITE" id="PS51195"/>
    </source>
</evidence>
<evidence type="ECO:0000313" key="17">
    <source>
        <dbReference type="Proteomes" id="UP000289166"/>
    </source>
</evidence>
<dbReference type="InterPro" id="IPR057325">
    <property type="entry name" value="DeaD_dimer"/>
</dbReference>
<dbReference type="PROSITE" id="PS51192">
    <property type="entry name" value="HELICASE_ATP_BIND_1"/>
    <property type="match status" value="1"/>
</dbReference>
<evidence type="ECO:0000256" key="7">
    <source>
        <dbReference type="ARBA" id="ARBA00023016"/>
    </source>
</evidence>
<evidence type="ECO:0000256" key="10">
    <source>
        <dbReference type="ARBA" id="ARBA00067932"/>
    </source>
</evidence>
<sequence>MEKIKFSQMPISGEILRAVEDMGYEEATSIQTKSIPIIISGRDMIGHSQTGTGKTAAFGIPALERINAEDKALQALVLCPTRELAIQASGEIRKFAKYKHGIKALPIYGGQPIDRQIKALKQGVQIVVGTPGRVMDHMRRRTLKLKSVSMVVLDEADEMLNMGFRDDIETILKEIPEERQTVLFSATMSKDILSLAKSYLKDPELVKVVHKQLTVAGIEQNYCEVSQSRKLEVLSRLLDMYNPKLSLVFCNTKKTVDELVNDLQQRGYMADGLHGDMNQAARNRVMNAFRNGKIDVLVATDVAARGIDIDDIEAVFNYDIPHDEEYYVHRIGRTGRAGRTGRSFTLVSGRKELIVLKNIQRYTNEKINLKPIPTVNDLKENKTTRFIDDIKSVIAKGGINEYAQIVEQLIEEDYNSVDIAAALIKMALEKDTGTREYNIEEDENDTSDCDAFKNYSAQSGMSRLFINVGRKDKVAPRDIVGAIAGETGIRGKIIGSIDVYDKYTFVEVPHENVEDVLTIMKNSQIKGKRIIIEPAKSRR</sequence>
<dbReference type="PROSITE" id="PS00039">
    <property type="entry name" value="DEAD_ATP_HELICASE"/>
    <property type="match status" value="1"/>
</dbReference>
<dbReference type="FunFam" id="3.40.50.300:FF:000108">
    <property type="entry name" value="ATP-dependent RNA helicase RhlE"/>
    <property type="match status" value="1"/>
</dbReference>
<dbReference type="EMBL" id="RLII01000001">
    <property type="protein sequence ID" value="RXE60759.1"/>
    <property type="molecule type" value="Genomic_DNA"/>
</dbReference>
<evidence type="ECO:0000259" key="13">
    <source>
        <dbReference type="PROSITE" id="PS51192"/>
    </source>
</evidence>
<dbReference type="GO" id="GO:0005829">
    <property type="term" value="C:cytosol"/>
    <property type="evidence" value="ECO:0007669"/>
    <property type="project" value="TreeGrafter"/>
</dbReference>
<dbReference type="Gene3D" id="3.30.70.330">
    <property type="match status" value="1"/>
</dbReference>
<dbReference type="GO" id="GO:0033592">
    <property type="term" value="F:RNA strand annealing activity"/>
    <property type="evidence" value="ECO:0007669"/>
    <property type="project" value="TreeGrafter"/>
</dbReference>
<dbReference type="InterPro" id="IPR044742">
    <property type="entry name" value="DEAD/DEAH_RhlB"/>
</dbReference>
<dbReference type="Pfam" id="PF25399">
    <property type="entry name" value="DeaD_dimer"/>
    <property type="match status" value="1"/>
</dbReference>
<dbReference type="InterPro" id="IPR050547">
    <property type="entry name" value="DEAD_box_RNA_helicases"/>
</dbReference>
<evidence type="ECO:0000259" key="14">
    <source>
        <dbReference type="PROSITE" id="PS51194"/>
    </source>
</evidence>
<evidence type="ECO:0000256" key="9">
    <source>
        <dbReference type="ARBA" id="ARBA00047984"/>
    </source>
</evidence>
<feature type="domain" description="Helicase C-terminal" evidence="14">
    <location>
        <begin position="217"/>
        <end position="379"/>
    </location>
</feature>
<keyword evidence="3 12" id="KW-0547">Nucleotide-binding</keyword>
<dbReference type="GO" id="GO:0005840">
    <property type="term" value="C:ribosome"/>
    <property type="evidence" value="ECO:0007669"/>
    <property type="project" value="TreeGrafter"/>
</dbReference>
<comment type="caution">
    <text evidence="16">The sequence shown here is derived from an EMBL/GenBank/DDBJ whole genome shotgun (WGS) entry which is preliminary data.</text>
</comment>
<dbReference type="CDD" id="cd00268">
    <property type="entry name" value="DEADc"/>
    <property type="match status" value="1"/>
</dbReference>
<protein>
    <recommendedName>
        <fullName evidence="10">ATP-dependent RNA helicase CshA</fullName>
        <ecNumber evidence="1">3.6.4.13</ecNumber>
    </recommendedName>
</protein>
<feature type="short sequence motif" description="Q motif" evidence="11">
    <location>
        <begin position="4"/>
        <end position="32"/>
    </location>
</feature>
<evidence type="ECO:0000256" key="1">
    <source>
        <dbReference type="ARBA" id="ARBA00012552"/>
    </source>
</evidence>
<dbReference type="Proteomes" id="UP000289166">
    <property type="component" value="Unassembled WGS sequence"/>
</dbReference>
<dbReference type="SMART" id="SM00490">
    <property type="entry name" value="HELICc"/>
    <property type="match status" value="1"/>
</dbReference>
<comment type="catalytic activity">
    <reaction evidence="9">
        <text>ATP + H2O = ADP + phosphate + H(+)</text>
        <dbReference type="Rhea" id="RHEA:13065"/>
        <dbReference type="ChEBI" id="CHEBI:15377"/>
        <dbReference type="ChEBI" id="CHEBI:15378"/>
        <dbReference type="ChEBI" id="CHEBI:30616"/>
        <dbReference type="ChEBI" id="CHEBI:43474"/>
        <dbReference type="ChEBI" id="CHEBI:456216"/>
        <dbReference type="EC" id="3.6.4.13"/>
    </reaction>
</comment>
<evidence type="ECO:0000256" key="4">
    <source>
        <dbReference type="ARBA" id="ARBA00022801"/>
    </source>
</evidence>
<dbReference type="GO" id="GO:0009409">
    <property type="term" value="P:response to cold"/>
    <property type="evidence" value="ECO:0007669"/>
    <property type="project" value="TreeGrafter"/>
</dbReference>
<dbReference type="InterPro" id="IPR014001">
    <property type="entry name" value="Helicase_ATP-bd"/>
</dbReference>
<dbReference type="PROSITE" id="PS51194">
    <property type="entry name" value="HELICASE_CTER"/>
    <property type="match status" value="1"/>
</dbReference>
<dbReference type="GO" id="GO:0005524">
    <property type="term" value="F:ATP binding"/>
    <property type="evidence" value="ECO:0007669"/>
    <property type="project" value="UniProtKB-KW"/>
</dbReference>
<evidence type="ECO:0000313" key="16">
    <source>
        <dbReference type="EMBL" id="RXE60759.1"/>
    </source>
</evidence>
<keyword evidence="7" id="KW-0346">Stress response</keyword>
<dbReference type="Pfam" id="PF00270">
    <property type="entry name" value="DEAD"/>
    <property type="match status" value="1"/>
</dbReference>
<dbReference type="InterPro" id="IPR001650">
    <property type="entry name" value="Helicase_C-like"/>
</dbReference>
<dbReference type="InterPro" id="IPR000629">
    <property type="entry name" value="RNA-helicase_DEAD-box_CS"/>
</dbReference>
<dbReference type="InterPro" id="IPR005580">
    <property type="entry name" value="DbpA/CsdA_RNA-bd_dom"/>
</dbReference>
<dbReference type="EC" id="3.6.4.13" evidence="1"/>
<comment type="similarity">
    <text evidence="8 12">Belongs to the DEAD box helicase family.</text>
</comment>